<evidence type="ECO:0000259" key="6">
    <source>
        <dbReference type="Pfam" id="PF13720"/>
    </source>
</evidence>
<sequence length="262" mass="28035">MSLPSSFHATAIIAPGVEIGEGTRIGAYAVIGEGVRLGRDNIVGPHAVVEGDTEIGDRNHIFQFASIGGQPQDLKFSGGNSRLRIGNDNVFREHVTIHSGAARPLGTTRIGDGNLFMVNTHVGHDCRIGNHTRFVNGAGVAGYCEVDDHAFLSGVVAVHQFTRIGTLAFVAAGAMVSQDVPPFCLAQGDRARLVSLNEVGLRRNGFVETDVLMLRKVFRLLFRGGGSKAERMAAVHHAYADRRGVELLLRFLSDTKRGLAAA</sequence>
<evidence type="ECO:0000256" key="5">
    <source>
        <dbReference type="ARBA" id="ARBA00023315"/>
    </source>
</evidence>
<dbReference type="CDD" id="cd03351">
    <property type="entry name" value="LbH_UDP-GlcNAc_AT"/>
    <property type="match status" value="1"/>
</dbReference>
<dbReference type="InterPro" id="IPR001451">
    <property type="entry name" value="Hexapep"/>
</dbReference>
<protein>
    <submittedName>
        <fullName evidence="7">Acyl-ACP--UDP-N-acetylglucosamine O-acyltransferase</fullName>
        <ecNumber evidence="7">2.3.1.129</ecNumber>
    </submittedName>
</protein>
<dbReference type="Proteomes" id="UP000700706">
    <property type="component" value="Unassembled WGS sequence"/>
</dbReference>
<dbReference type="EMBL" id="JAEKLZ010000436">
    <property type="protein sequence ID" value="MBW8728651.1"/>
    <property type="molecule type" value="Genomic_DNA"/>
</dbReference>
<reference evidence="7" key="1">
    <citation type="submission" date="2020-06" db="EMBL/GenBank/DDBJ databases">
        <title>Stable isotope informed genome-resolved metagenomics uncovers potential trophic interactions in rhizosphere soil.</title>
        <authorList>
            <person name="Starr E.P."/>
            <person name="Shi S."/>
            <person name="Blazewicz S.J."/>
            <person name="Koch B.J."/>
            <person name="Probst A.J."/>
            <person name="Hungate B.A."/>
            <person name="Pett-Ridge J."/>
            <person name="Firestone M.K."/>
            <person name="Banfield J.F."/>
        </authorList>
    </citation>
    <scope>NUCLEOTIDE SEQUENCE</scope>
    <source>
        <strain evidence="7">YM_69_17</strain>
    </source>
</reference>
<dbReference type="GO" id="GO:0008780">
    <property type="term" value="F:acyl-[acyl-carrier-protein]-UDP-N-acetylglucosamine O-acyltransferase activity"/>
    <property type="evidence" value="ECO:0007669"/>
    <property type="project" value="UniProtKB-EC"/>
</dbReference>
<dbReference type="Pfam" id="PF00132">
    <property type="entry name" value="Hexapep"/>
    <property type="match status" value="1"/>
</dbReference>
<evidence type="ECO:0000256" key="3">
    <source>
        <dbReference type="ARBA" id="ARBA00022679"/>
    </source>
</evidence>
<feature type="domain" description="UDP N-acetylglucosamine O-acyltransferase C-terminal" evidence="6">
    <location>
        <begin position="179"/>
        <end position="259"/>
    </location>
</feature>
<gene>
    <name evidence="7" type="primary">lpxA</name>
    <name evidence="7" type="ORF">JF625_26335</name>
</gene>
<dbReference type="InterPro" id="IPR011004">
    <property type="entry name" value="Trimer_LpxA-like_sf"/>
</dbReference>
<dbReference type="SUPFAM" id="SSF51161">
    <property type="entry name" value="Trimeric LpxA-like enzymes"/>
    <property type="match status" value="1"/>
</dbReference>
<dbReference type="Pfam" id="PF13720">
    <property type="entry name" value="Acetyltransf_11"/>
    <property type="match status" value="1"/>
</dbReference>
<evidence type="ECO:0000313" key="7">
    <source>
        <dbReference type="EMBL" id="MBW8728651.1"/>
    </source>
</evidence>
<dbReference type="NCBIfam" id="TIGR01852">
    <property type="entry name" value="lipid_A_lpxA"/>
    <property type="match status" value="1"/>
</dbReference>
<dbReference type="GO" id="GO:0016020">
    <property type="term" value="C:membrane"/>
    <property type="evidence" value="ECO:0007669"/>
    <property type="project" value="GOC"/>
</dbReference>
<dbReference type="NCBIfam" id="NF003657">
    <property type="entry name" value="PRK05289.1"/>
    <property type="match status" value="1"/>
</dbReference>
<accession>A0A952FQL0</accession>
<dbReference type="PIRSF" id="PIRSF000456">
    <property type="entry name" value="UDP-GlcNAc_acltr"/>
    <property type="match status" value="1"/>
</dbReference>
<dbReference type="AlphaFoldDB" id="A0A952FQL0"/>
<comment type="caution">
    <text evidence="7">The sequence shown here is derived from an EMBL/GenBank/DDBJ whole genome shotgun (WGS) entry which is preliminary data.</text>
</comment>
<organism evidence="7 8">
    <name type="scientific">Inquilinus limosus</name>
    <dbReference type="NCBI Taxonomy" id="171674"/>
    <lineage>
        <taxon>Bacteria</taxon>
        <taxon>Pseudomonadati</taxon>
        <taxon>Pseudomonadota</taxon>
        <taxon>Alphaproteobacteria</taxon>
        <taxon>Rhodospirillales</taxon>
        <taxon>Rhodospirillaceae</taxon>
        <taxon>Inquilinus</taxon>
    </lineage>
</organism>
<dbReference type="EC" id="2.3.1.129" evidence="7"/>
<evidence type="ECO:0000256" key="2">
    <source>
        <dbReference type="ARBA" id="ARBA00022556"/>
    </source>
</evidence>
<dbReference type="GO" id="GO:0009245">
    <property type="term" value="P:lipid A biosynthetic process"/>
    <property type="evidence" value="ECO:0007669"/>
    <property type="project" value="UniProtKB-KW"/>
</dbReference>
<keyword evidence="5 7" id="KW-0012">Acyltransferase</keyword>
<evidence type="ECO:0000313" key="8">
    <source>
        <dbReference type="Proteomes" id="UP000700706"/>
    </source>
</evidence>
<dbReference type="Gene3D" id="1.20.1180.10">
    <property type="entry name" value="Udp N-acetylglucosamine O-acyltransferase, C-terminal domain"/>
    <property type="match status" value="1"/>
</dbReference>
<dbReference type="InterPro" id="IPR037157">
    <property type="entry name" value="Acetyltransf_C_sf"/>
</dbReference>
<dbReference type="PANTHER" id="PTHR43480">
    <property type="entry name" value="ACYL-[ACYL-CARRIER-PROTEIN]--UDP-N-ACETYLGLUCOSAMINE O-ACYLTRANSFERASE"/>
    <property type="match status" value="1"/>
</dbReference>
<keyword evidence="2" id="KW-0441">Lipid A biosynthesis</keyword>
<dbReference type="InterPro" id="IPR010137">
    <property type="entry name" value="Lipid_A_LpxA"/>
</dbReference>
<dbReference type="Gene3D" id="2.160.10.10">
    <property type="entry name" value="Hexapeptide repeat proteins"/>
    <property type="match status" value="1"/>
</dbReference>
<dbReference type="InterPro" id="IPR029098">
    <property type="entry name" value="Acetyltransf_C"/>
</dbReference>
<evidence type="ECO:0000256" key="1">
    <source>
        <dbReference type="ARBA" id="ARBA00022516"/>
    </source>
</evidence>
<keyword evidence="4" id="KW-0443">Lipid metabolism</keyword>
<keyword evidence="3 7" id="KW-0808">Transferase</keyword>
<dbReference type="PANTHER" id="PTHR43480:SF1">
    <property type="entry name" value="ACYL-[ACYL-CARRIER-PROTEIN]--UDP-N-ACETYLGLUCOSAMINE O-ACYLTRANSFERASE, MITOCHONDRIAL-RELATED"/>
    <property type="match status" value="1"/>
</dbReference>
<name>A0A952FQL0_9PROT</name>
<keyword evidence="1" id="KW-0444">Lipid biosynthesis</keyword>
<evidence type="ECO:0000256" key="4">
    <source>
        <dbReference type="ARBA" id="ARBA00023098"/>
    </source>
</evidence>
<proteinExistence type="predicted"/>